<dbReference type="InterPro" id="IPR015797">
    <property type="entry name" value="NUDIX_hydrolase-like_dom_sf"/>
</dbReference>
<evidence type="ECO:0008006" key="3">
    <source>
        <dbReference type="Google" id="ProtNLM"/>
    </source>
</evidence>
<reference evidence="1 2" key="1">
    <citation type="submission" date="2021-01" db="EMBL/GenBank/DDBJ databases">
        <title>WGS of actinomycetes isolated from Thailand.</title>
        <authorList>
            <person name="Thawai C."/>
        </authorList>
    </citation>
    <scope>NUCLEOTIDE SEQUENCE [LARGE SCALE GENOMIC DNA]</scope>
    <source>
        <strain evidence="1 2">CA1R205</strain>
    </source>
</reference>
<gene>
    <name evidence="1" type="ORF">JK363_35240</name>
</gene>
<dbReference type="RefSeq" id="WP_201881635.1">
    <property type="nucleotide sequence ID" value="NZ_JAERRF010000033.1"/>
</dbReference>
<comment type="caution">
    <text evidence="1">The sequence shown here is derived from an EMBL/GenBank/DDBJ whole genome shotgun (WGS) entry which is preliminary data.</text>
</comment>
<organism evidence="1 2">
    <name type="scientific">Streptomyces coffeae</name>
    <dbReference type="NCBI Taxonomy" id="621382"/>
    <lineage>
        <taxon>Bacteria</taxon>
        <taxon>Bacillati</taxon>
        <taxon>Actinomycetota</taxon>
        <taxon>Actinomycetes</taxon>
        <taxon>Kitasatosporales</taxon>
        <taxon>Streptomycetaceae</taxon>
        <taxon>Streptomyces</taxon>
    </lineage>
</organism>
<keyword evidence="2" id="KW-1185">Reference proteome</keyword>
<accession>A0ABS1NNY7</accession>
<sequence>MRCPTPQGLVGVGVVVTDHLGRVLLGRSVRDVWELPGGKPDHAGQERGNA</sequence>
<dbReference type="Proteomes" id="UP000634229">
    <property type="component" value="Unassembled WGS sequence"/>
</dbReference>
<name>A0ABS1NNY7_9ACTN</name>
<dbReference type="Gene3D" id="3.90.79.10">
    <property type="entry name" value="Nucleoside Triphosphate Pyrophosphohydrolase"/>
    <property type="match status" value="1"/>
</dbReference>
<dbReference type="SUPFAM" id="SSF55811">
    <property type="entry name" value="Nudix"/>
    <property type="match status" value="1"/>
</dbReference>
<dbReference type="EMBL" id="JAERRF010000033">
    <property type="protein sequence ID" value="MBL1101806.1"/>
    <property type="molecule type" value="Genomic_DNA"/>
</dbReference>
<protein>
    <recommendedName>
        <fullName evidence="3">NUDIX hydrolase</fullName>
    </recommendedName>
</protein>
<proteinExistence type="predicted"/>
<evidence type="ECO:0000313" key="2">
    <source>
        <dbReference type="Proteomes" id="UP000634229"/>
    </source>
</evidence>
<evidence type="ECO:0000313" key="1">
    <source>
        <dbReference type="EMBL" id="MBL1101806.1"/>
    </source>
</evidence>